<sequence>MLSIRWMIAILLLMGSEVSFAQSDQERLQTAWGHPDLQGVWDFSSDTPLNRPSEFEGRAFLTEEEAAQRQHRTTQARQEQDNNPARIGSTGTYNRFWTDFPRSSRQTSLVVDPPNGKVPPLTITAREYLDELEDTRRGVDLDAPTPG</sequence>
<protein>
    <submittedName>
        <fullName evidence="2">Uncharacterized protein</fullName>
    </submittedName>
</protein>
<reference evidence="2" key="1">
    <citation type="submission" date="2018-05" db="EMBL/GenBank/DDBJ databases">
        <authorList>
            <person name="Lanie J.A."/>
            <person name="Ng W.-L."/>
            <person name="Kazmierczak K.M."/>
            <person name="Andrzejewski T.M."/>
            <person name="Davidsen T.M."/>
            <person name="Wayne K.J."/>
            <person name="Tettelin H."/>
            <person name="Glass J.I."/>
            <person name="Rusch D."/>
            <person name="Podicherti R."/>
            <person name="Tsui H.-C.T."/>
            <person name="Winkler M.E."/>
        </authorList>
    </citation>
    <scope>NUCLEOTIDE SEQUENCE</scope>
</reference>
<organism evidence="2">
    <name type="scientific">marine metagenome</name>
    <dbReference type="NCBI Taxonomy" id="408172"/>
    <lineage>
        <taxon>unclassified sequences</taxon>
        <taxon>metagenomes</taxon>
        <taxon>ecological metagenomes</taxon>
    </lineage>
</organism>
<accession>A0A382G240</accession>
<feature type="compositionally biased region" description="Polar residues" evidence="1">
    <location>
        <begin position="89"/>
        <end position="98"/>
    </location>
</feature>
<name>A0A382G240_9ZZZZ</name>
<dbReference type="EMBL" id="UINC01052980">
    <property type="protein sequence ID" value="SVB68949.1"/>
    <property type="molecule type" value="Genomic_DNA"/>
</dbReference>
<feature type="non-terminal residue" evidence="2">
    <location>
        <position position="147"/>
    </location>
</feature>
<evidence type="ECO:0000256" key="1">
    <source>
        <dbReference type="SAM" id="MobiDB-lite"/>
    </source>
</evidence>
<gene>
    <name evidence="2" type="ORF">METZ01_LOCUS221803</name>
</gene>
<dbReference type="AlphaFoldDB" id="A0A382G240"/>
<evidence type="ECO:0000313" key="2">
    <source>
        <dbReference type="EMBL" id="SVB68949.1"/>
    </source>
</evidence>
<feature type="region of interest" description="Disordered" evidence="1">
    <location>
        <begin position="65"/>
        <end position="98"/>
    </location>
</feature>
<proteinExistence type="predicted"/>